<name>A0A0L9URW9_PHAAN</name>
<sequence length="94" mass="10170">MVVLVGWDEGCCGGDDGQNWVADVHVLWFTILISCDVGVFRNFRAFLPSSLLLSYLLSLSATSPGLVALSHFEMRMSGGVVGDAVDESRTWKCG</sequence>
<feature type="transmembrane region" description="Helical" evidence="1">
    <location>
        <begin position="52"/>
        <end position="72"/>
    </location>
</feature>
<evidence type="ECO:0000313" key="2">
    <source>
        <dbReference type="EMBL" id="KOM45347.1"/>
    </source>
</evidence>
<evidence type="ECO:0000256" key="1">
    <source>
        <dbReference type="SAM" id="Phobius"/>
    </source>
</evidence>
<keyword evidence="1" id="KW-0812">Transmembrane</keyword>
<gene>
    <name evidence="2" type="ORF">LR48_Vigan06g065300</name>
</gene>
<dbReference type="Proteomes" id="UP000053144">
    <property type="component" value="Chromosome 6"/>
</dbReference>
<accession>A0A0L9URW9</accession>
<dbReference type="EMBL" id="CM003376">
    <property type="protein sequence ID" value="KOM45347.1"/>
    <property type="molecule type" value="Genomic_DNA"/>
</dbReference>
<organism evidence="2 3">
    <name type="scientific">Phaseolus angularis</name>
    <name type="common">Azuki bean</name>
    <name type="synonym">Vigna angularis</name>
    <dbReference type="NCBI Taxonomy" id="3914"/>
    <lineage>
        <taxon>Eukaryota</taxon>
        <taxon>Viridiplantae</taxon>
        <taxon>Streptophyta</taxon>
        <taxon>Embryophyta</taxon>
        <taxon>Tracheophyta</taxon>
        <taxon>Spermatophyta</taxon>
        <taxon>Magnoliopsida</taxon>
        <taxon>eudicotyledons</taxon>
        <taxon>Gunneridae</taxon>
        <taxon>Pentapetalae</taxon>
        <taxon>rosids</taxon>
        <taxon>fabids</taxon>
        <taxon>Fabales</taxon>
        <taxon>Fabaceae</taxon>
        <taxon>Papilionoideae</taxon>
        <taxon>50 kb inversion clade</taxon>
        <taxon>NPAAA clade</taxon>
        <taxon>indigoferoid/millettioid clade</taxon>
        <taxon>Phaseoleae</taxon>
        <taxon>Vigna</taxon>
    </lineage>
</organism>
<proteinExistence type="predicted"/>
<reference evidence="3" key="1">
    <citation type="journal article" date="2015" name="Proc. Natl. Acad. Sci. U.S.A.">
        <title>Genome sequencing of adzuki bean (Vigna angularis) provides insight into high starch and low fat accumulation and domestication.</title>
        <authorList>
            <person name="Yang K."/>
            <person name="Tian Z."/>
            <person name="Chen C."/>
            <person name="Luo L."/>
            <person name="Zhao B."/>
            <person name="Wang Z."/>
            <person name="Yu L."/>
            <person name="Li Y."/>
            <person name="Sun Y."/>
            <person name="Li W."/>
            <person name="Chen Y."/>
            <person name="Li Y."/>
            <person name="Zhang Y."/>
            <person name="Ai D."/>
            <person name="Zhao J."/>
            <person name="Shang C."/>
            <person name="Ma Y."/>
            <person name="Wu B."/>
            <person name="Wang M."/>
            <person name="Gao L."/>
            <person name="Sun D."/>
            <person name="Zhang P."/>
            <person name="Guo F."/>
            <person name="Wang W."/>
            <person name="Li Y."/>
            <person name="Wang J."/>
            <person name="Varshney R.K."/>
            <person name="Wang J."/>
            <person name="Ling H.Q."/>
            <person name="Wan P."/>
        </authorList>
    </citation>
    <scope>NUCLEOTIDE SEQUENCE</scope>
    <source>
        <strain evidence="3">cv. Jingnong 6</strain>
    </source>
</reference>
<dbReference type="Gramene" id="KOM45347">
    <property type="protein sequence ID" value="KOM45347"/>
    <property type="gene ID" value="LR48_Vigan06g065300"/>
</dbReference>
<keyword evidence="1" id="KW-0472">Membrane</keyword>
<protein>
    <submittedName>
        <fullName evidence="2">Uncharacterized protein</fullName>
    </submittedName>
</protein>
<dbReference type="AlphaFoldDB" id="A0A0L9URW9"/>
<evidence type="ECO:0000313" key="3">
    <source>
        <dbReference type="Proteomes" id="UP000053144"/>
    </source>
</evidence>
<keyword evidence="1" id="KW-1133">Transmembrane helix</keyword>
<feature type="transmembrane region" description="Helical" evidence="1">
    <location>
        <begin position="20"/>
        <end position="40"/>
    </location>
</feature>